<accession>A0A411YZZ3</accession>
<reference evidence="2 3" key="1">
    <citation type="submission" date="2018-08" db="EMBL/GenBank/DDBJ databases">
        <title>Flavobacterium tibetense sp. nov., isolated from a wetland YonghuCo on Tibetan Plateau.</title>
        <authorList>
            <person name="Phurbu D."/>
            <person name="Lu H."/>
            <person name="Xing P."/>
        </authorList>
    </citation>
    <scope>NUCLEOTIDE SEQUENCE [LARGE SCALE GENOMIC DNA]</scope>
    <source>
        <strain evidence="2 3">DJC</strain>
    </source>
</reference>
<dbReference type="AlphaFoldDB" id="A0A411YZZ3"/>
<evidence type="ECO:0000256" key="1">
    <source>
        <dbReference type="SAM" id="MobiDB-lite"/>
    </source>
</evidence>
<name>A0A411YZZ3_9RHOB</name>
<sequence>MLRLIGKDFTIDISRAREELGYAPVISPADGRTPHRLPSRSKEPGQSEAGSPSWVFRLYCGGGAAGFSDTFR</sequence>
<evidence type="ECO:0000313" key="2">
    <source>
        <dbReference type="EMBL" id="RGP36372.1"/>
    </source>
</evidence>
<dbReference type="Proteomes" id="UP000284547">
    <property type="component" value="Unassembled WGS sequence"/>
</dbReference>
<gene>
    <name evidence="2" type="ORF">D1012_14295</name>
</gene>
<dbReference type="EMBL" id="QWEY01000008">
    <property type="protein sequence ID" value="RGP36372.1"/>
    <property type="molecule type" value="Genomic_DNA"/>
</dbReference>
<keyword evidence="3" id="KW-1185">Reference proteome</keyword>
<comment type="caution">
    <text evidence="2">The sequence shown here is derived from an EMBL/GenBank/DDBJ whole genome shotgun (WGS) entry which is preliminary data.</text>
</comment>
<feature type="region of interest" description="Disordered" evidence="1">
    <location>
        <begin position="24"/>
        <end position="53"/>
    </location>
</feature>
<protein>
    <submittedName>
        <fullName evidence="2">Uncharacterized protein</fullName>
    </submittedName>
</protein>
<proteinExistence type="predicted"/>
<evidence type="ECO:0000313" key="3">
    <source>
        <dbReference type="Proteomes" id="UP000284547"/>
    </source>
</evidence>
<organism evidence="2 3">
    <name type="scientific">Pseudotabrizicola alkalilacus</name>
    <dbReference type="NCBI Taxonomy" id="2305252"/>
    <lineage>
        <taxon>Bacteria</taxon>
        <taxon>Pseudomonadati</taxon>
        <taxon>Pseudomonadota</taxon>
        <taxon>Alphaproteobacteria</taxon>
        <taxon>Rhodobacterales</taxon>
        <taxon>Paracoccaceae</taxon>
        <taxon>Pseudotabrizicola</taxon>
    </lineage>
</organism>